<dbReference type="InterPro" id="IPR007848">
    <property type="entry name" value="Small_mtfrase_dom"/>
</dbReference>
<dbReference type="Pfam" id="PF05175">
    <property type="entry name" value="MTS"/>
    <property type="match status" value="1"/>
</dbReference>
<dbReference type="InterPro" id="IPR029063">
    <property type="entry name" value="SAM-dependent_MTases_sf"/>
</dbReference>
<dbReference type="GO" id="GO:0032259">
    <property type="term" value="P:methylation"/>
    <property type="evidence" value="ECO:0007669"/>
    <property type="project" value="UniProtKB-KW"/>
</dbReference>
<sequence length="202" mass="22020">MSEHYFAAQPTANANQREIDVVLQGREVRLATASAVFSADRLDKATRILLDHVPAPPETGTALDIGCGWGPISLSLGLASPQLDVWALDVNERALELTATNAKRLGLDRVRAVKAEQLPAELEFDVIWSNPPIRIGKEALDELLLTWLPRLRVGGEAWLVVGKNLGADSLQRRLAEALGAGYEVSRPRTDGGFRILLVKRVS</sequence>
<keyword evidence="2" id="KW-0808">Transferase</keyword>
<dbReference type="GO" id="GO:0008168">
    <property type="term" value="F:methyltransferase activity"/>
    <property type="evidence" value="ECO:0007669"/>
    <property type="project" value="UniProtKB-KW"/>
</dbReference>
<gene>
    <name evidence="4" type="ORF">M3M28_08290</name>
</gene>
<dbReference type="SUPFAM" id="SSF53335">
    <property type="entry name" value="S-adenosyl-L-methionine-dependent methyltransferases"/>
    <property type="match status" value="1"/>
</dbReference>
<dbReference type="PANTHER" id="PTHR47816">
    <property type="entry name" value="RIBOSOMAL RNA SMALL SUBUNIT METHYLTRANSFERASE C"/>
    <property type="match status" value="1"/>
</dbReference>
<evidence type="ECO:0000259" key="3">
    <source>
        <dbReference type="Pfam" id="PF05175"/>
    </source>
</evidence>
<evidence type="ECO:0000313" key="4">
    <source>
        <dbReference type="EMBL" id="UQN14056.1"/>
    </source>
</evidence>
<dbReference type="CDD" id="cd02440">
    <property type="entry name" value="AdoMet_MTases"/>
    <property type="match status" value="1"/>
</dbReference>
<protein>
    <submittedName>
        <fullName evidence="4">Class I SAM-dependent methyltransferase</fullName>
    </submittedName>
</protein>
<keyword evidence="1 4" id="KW-0489">Methyltransferase</keyword>
<dbReference type="PANTHER" id="PTHR47816:SF4">
    <property type="entry name" value="RIBOSOMAL RNA SMALL SUBUNIT METHYLTRANSFERASE C"/>
    <property type="match status" value="1"/>
</dbReference>
<proteinExistence type="predicted"/>
<evidence type="ECO:0000256" key="2">
    <source>
        <dbReference type="ARBA" id="ARBA00022679"/>
    </source>
</evidence>
<dbReference type="EMBL" id="CP097160">
    <property type="protein sequence ID" value="UQN14056.1"/>
    <property type="molecule type" value="Genomic_DNA"/>
</dbReference>
<reference evidence="4" key="1">
    <citation type="submission" date="2022-05" db="EMBL/GenBank/DDBJ databases">
        <title>Complete genome sequence of toluene-degrading Gulosibacter sediminis strain ACHW.36C.</title>
        <authorList>
            <person name="Wai A.C."/>
            <person name="Lai G.K."/>
            <person name="Griffin S.D."/>
            <person name="Leung F.C."/>
        </authorList>
    </citation>
    <scope>NUCLEOTIDE SEQUENCE [LARGE SCALE GENOMIC DNA]</scope>
    <source>
        <strain evidence="4">ACHW.36C</strain>
    </source>
</reference>
<accession>A0ABY4MUG3</accession>
<name>A0ABY4MUG3_9MICO</name>
<organism evidence="4">
    <name type="scientific">Gulosibacter sediminis</name>
    <dbReference type="NCBI Taxonomy" id="1729695"/>
    <lineage>
        <taxon>Bacteria</taxon>
        <taxon>Bacillati</taxon>
        <taxon>Actinomycetota</taxon>
        <taxon>Actinomycetes</taxon>
        <taxon>Micrococcales</taxon>
        <taxon>Microbacteriaceae</taxon>
        <taxon>Gulosibacter</taxon>
    </lineage>
</organism>
<feature type="domain" description="Methyltransferase small" evidence="3">
    <location>
        <begin position="28"/>
        <end position="185"/>
    </location>
</feature>
<dbReference type="InterPro" id="IPR046977">
    <property type="entry name" value="RsmC/RlmG"/>
</dbReference>
<dbReference type="Gene3D" id="3.40.50.150">
    <property type="entry name" value="Vaccinia Virus protein VP39"/>
    <property type="match status" value="1"/>
</dbReference>
<evidence type="ECO:0000256" key="1">
    <source>
        <dbReference type="ARBA" id="ARBA00022603"/>
    </source>
</evidence>